<name>A0A9W9D831_9PLEO</name>
<dbReference type="PROSITE" id="PS50003">
    <property type="entry name" value="PH_DOMAIN"/>
    <property type="match status" value="1"/>
</dbReference>
<dbReference type="InterPro" id="IPR040345">
    <property type="entry name" value="Mug56/Spo71"/>
</dbReference>
<accession>A0A9W9D831</accession>
<dbReference type="SMART" id="SM00233">
    <property type="entry name" value="PH"/>
    <property type="match status" value="2"/>
</dbReference>
<dbReference type="InterPro" id="IPR057379">
    <property type="entry name" value="PH_SPO71"/>
</dbReference>
<feature type="compositionally biased region" description="Low complexity" evidence="1">
    <location>
        <begin position="168"/>
        <end position="180"/>
    </location>
</feature>
<feature type="region of interest" description="Disordered" evidence="1">
    <location>
        <begin position="1"/>
        <end position="64"/>
    </location>
</feature>
<dbReference type="PANTHER" id="PTHR28076:SF1">
    <property type="entry name" value="PROSPORE MEMBRANE ADAPTER PROTEIN SPO71"/>
    <property type="match status" value="1"/>
</dbReference>
<feature type="compositionally biased region" description="Acidic residues" evidence="1">
    <location>
        <begin position="202"/>
        <end position="220"/>
    </location>
</feature>
<dbReference type="PANTHER" id="PTHR28076">
    <property type="entry name" value="SPORULATION-SPECIFIC PROTEIN 71"/>
    <property type="match status" value="1"/>
</dbReference>
<dbReference type="Pfam" id="PF15404">
    <property type="entry name" value="PH_4"/>
    <property type="match status" value="1"/>
</dbReference>
<feature type="region of interest" description="Disordered" evidence="1">
    <location>
        <begin position="862"/>
        <end position="890"/>
    </location>
</feature>
<dbReference type="Pfam" id="PF23207">
    <property type="entry name" value="PH_SPO71"/>
    <property type="match status" value="1"/>
</dbReference>
<feature type="domain" description="PH" evidence="2">
    <location>
        <begin position="717"/>
        <end position="930"/>
    </location>
</feature>
<feature type="region of interest" description="Disordered" evidence="1">
    <location>
        <begin position="130"/>
        <end position="335"/>
    </location>
</feature>
<dbReference type="GO" id="GO:0005628">
    <property type="term" value="C:prospore membrane"/>
    <property type="evidence" value="ECO:0007669"/>
    <property type="project" value="TreeGrafter"/>
</dbReference>
<dbReference type="Proteomes" id="UP001140510">
    <property type="component" value="Unassembled WGS sequence"/>
</dbReference>
<organism evidence="3 4">
    <name type="scientific">Didymella pomorum</name>
    <dbReference type="NCBI Taxonomy" id="749634"/>
    <lineage>
        <taxon>Eukaryota</taxon>
        <taxon>Fungi</taxon>
        <taxon>Dikarya</taxon>
        <taxon>Ascomycota</taxon>
        <taxon>Pezizomycotina</taxon>
        <taxon>Dothideomycetes</taxon>
        <taxon>Pleosporomycetidae</taxon>
        <taxon>Pleosporales</taxon>
        <taxon>Pleosporineae</taxon>
        <taxon>Didymellaceae</taxon>
        <taxon>Didymella</taxon>
    </lineage>
</organism>
<protein>
    <recommendedName>
        <fullName evidence="2">PH domain-containing protein</fullName>
    </recommendedName>
</protein>
<feature type="compositionally biased region" description="Polar residues" evidence="1">
    <location>
        <begin position="17"/>
        <end position="37"/>
    </location>
</feature>
<dbReference type="InterPro" id="IPR039486">
    <property type="entry name" value="Mug56/Spo71_PH"/>
</dbReference>
<keyword evidence="4" id="KW-1185">Reference proteome</keyword>
<gene>
    <name evidence="3" type="ORF">N0V91_004496</name>
</gene>
<dbReference type="OrthoDB" id="5579281at2759"/>
<feature type="compositionally biased region" description="Acidic residues" evidence="1">
    <location>
        <begin position="863"/>
        <end position="878"/>
    </location>
</feature>
<comment type="caution">
    <text evidence="3">The sequence shown here is derived from an EMBL/GenBank/DDBJ whole genome shotgun (WGS) entry which is preliminary data.</text>
</comment>
<dbReference type="SMART" id="SM01316">
    <property type="entry name" value="Spo7_2_N"/>
    <property type="match status" value="1"/>
</dbReference>
<dbReference type="EMBL" id="JAPEVA010000026">
    <property type="protein sequence ID" value="KAJ4406554.1"/>
    <property type="molecule type" value="Genomic_DNA"/>
</dbReference>
<dbReference type="AlphaFoldDB" id="A0A9W9D831"/>
<dbReference type="Pfam" id="PF15407">
    <property type="entry name" value="Spo7_2_N"/>
    <property type="match status" value="1"/>
</dbReference>
<feature type="compositionally biased region" description="Polar residues" evidence="1">
    <location>
        <begin position="244"/>
        <end position="254"/>
    </location>
</feature>
<dbReference type="InterPro" id="IPR029217">
    <property type="entry name" value="Spo7_2_N"/>
</dbReference>
<evidence type="ECO:0000259" key="2">
    <source>
        <dbReference type="PROSITE" id="PS50003"/>
    </source>
</evidence>
<proteinExistence type="predicted"/>
<evidence type="ECO:0000256" key="1">
    <source>
        <dbReference type="SAM" id="MobiDB-lite"/>
    </source>
</evidence>
<feature type="compositionally biased region" description="Polar residues" evidence="1">
    <location>
        <begin position="137"/>
        <end position="147"/>
    </location>
</feature>
<dbReference type="GO" id="GO:1902657">
    <property type="term" value="P:protein localization to prospore membrane"/>
    <property type="evidence" value="ECO:0007669"/>
    <property type="project" value="InterPro"/>
</dbReference>
<feature type="compositionally biased region" description="Acidic residues" evidence="1">
    <location>
        <begin position="256"/>
        <end position="269"/>
    </location>
</feature>
<sequence>MERKTVVRSGGEAVEATHSSLAHTPRGETSTTKSSEIALSPMPAPEQAAHAWHQQPDIGPLSPESFTAQKLQHATPEHLYLTSRRFFIGPIPTAWLSKHRRDWYKHHLRINYSTRAATFSSDPREARQRRLSGAEGPSSSALFQHSFPQPEELEAEEEGAKDSYVNTSSGANRDSSASSSTPPAMQIPRGTAQKEDVVVGSEADEFVDAPSEPEDVDDEDLRVYTHQEEEYDPAKPPLPHRSSTKSFVTASSMPTAEDEDRVESEEEDAETPRASPHAEEPSQPSISGLQVPAAGSEDGPERSKSLGKQPLSAVTSHAAAASTTGGAPSVDADSTSSLLRKADLNKAPADAAVPASPPPRGILARAKRRSTMGLFKSDTANDPEQTPQDLSRKGSNLRNLVKFDIPEDSKRQAVHFKAKKAQMTIQRAGTKLRRKSIKDGLVVKMERMLVRVDAADEVPEDFDENVNQRVVSRVKDKWREYMIVCRHSHTDQADFLLQLYKTRVIPEIEQAGAGKRAAYEIPLGRKTSKVNLYSSLDKSMVVSMPGSRGTLIFIMQARTASDAVEWYTFLRNILGWRRASELQINIPDMSLSVRIANPFEKLEASQSQVQDAEDTEEAILKTMQEEQAVAQALIRQCLEQLEGAPEWATVLEAWTKEQRIGLAWKRYDRLEWIHGANERKMYGTIAMLKSHDLELRPKTHYPTTAVTRKKHKTLTEPVPVEGFLIRLTGQRGRARRMGLMYHKQLYFASHDQYLIFSRPTKATPPPPPRLPTSSNAAVPTSQAIQDKTPDNWGVNPYPVHDKQIEWLSEGHTGTPESRRLHDEDAADEFARKEQNLLNCDGYINMADIVKVRKARLGASPVDEAIEPGSDVDFDEDANMSDSRGEDGATSDIDLSRTFELVMKNGLVIRLQAASEKHRKHWLTHLRALAKYWRLRTHADIATYKSTRARNLSALNIDEQAEAHIGQFARKWEVTQSFASPVLYNMCGIACCRTIHMSGSLYRKPRIHAPFTRCSVLLSAGQLIIFADVLRSRVGKQLSHIHHERISNLDLRDCYVYSGLLTEQDLLYQNQTFDANTPGHHALPRIYLQDGWTSTDEDVMTTFVIWHGKAKSWFRAEEGAGGGEMERKEGKRTRIKRVAKLGSKGRSVVFRARSRAERDHWVLAIQNEIERAQAREGVGSDFRIEESAGAK</sequence>
<evidence type="ECO:0000313" key="3">
    <source>
        <dbReference type="EMBL" id="KAJ4406554.1"/>
    </source>
</evidence>
<feature type="compositionally biased region" description="Polar residues" evidence="1">
    <location>
        <begin position="378"/>
        <end position="394"/>
    </location>
</feature>
<feature type="region of interest" description="Disordered" evidence="1">
    <location>
        <begin position="373"/>
        <end position="394"/>
    </location>
</feature>
<dbReference type="InterPro" id="IPR001849">
    <property type="entry name" value="PH_domain"/>
</dbReference>
<reference evidence="3" key="1">
    <citation type="submission" date="2022-10" db="EMBL/GenBank/DDBJ databases">
        <title>Tapping the CABI collections for fungal endophytes: first genome assemblies for Collariella, Neodidymelliopsis, Ascochyta clinopodiicola, Didymella pomorum, Didymosphaeria variabile, Neocosmospora piperis and Neocucurbitaria cava.</title>
        <authorList>
            <person name="Hill R."/>
        </authorList>
    </citation>
    <scope>NUCLEOTIDE SEQUENCE</scope>
    <source>
        <strain evidence="3">IMI 355091</strain>
    </source>
</reference>
<feature type="compositionally biased region" description="Low complexity" evidence="1">
    <location>
        <begin position="312"/>
        <end position="327"/>
    </location>
</feature>
<evidence type="ECO:0000313" key="4">
    <source>
        <dbReference type="Proteomes" id="UP001140510"/>
    </source>
</evidence>